<keyword evidence="1" id="KW-0812">Transmembrane</keyword>
<reference evidence="2" key="1">
    <citation type="submission" date="2014-11" db="EMBL/GenBank/DDBJ databases">
        <authorList>
            <person name="Amaro Gonzalez C."/>
        </authorList>
    </citation>
    <scope>NUCLEOTIDE SEQUENCE</scope>
</reference>
<keyword evidence="1" id="KW-1133">Transmembrane helix</keyword>
<name>A0A0E9XK52_ANGAN</name>
<accession>A0A0E9XK52</accession>
<feature type="transmembrane region" description="Helical" evidence="1">
    <location>
        <begin position="20"/>
        <end position="40"/>
    </location>
</feature>
<evidence type="ECO:0000256" key="1">
    <source>
        <dbReference type="SAM" id="Phobius"/>
    </source>
</evidence>
<evidence type="ECO:0000313" key="2">
    <source>
        <dbReference type="EMBL" id="JAI03113.1"/>
    </source>
</evidence>
<protein>
    <submittedName>
        <fullName evidence="2">Uncharacterized protein</fullName>
    </submittedName>
</protein>
<organism evidence="2">
    <name type="scientific">Anguilla anguilla</name>
    <name type="common">European freshwater eel</name>
    <name type="synonym">Muraena anguilla</name>
    <dbReference type="NCBI Taxonomy" id="7936"/>
    <lineage>
        <taxon>Eukaryota</taxon>
        <taxon>Metazoa</taxon>
        <taxon>Chordata</taxon>
        <taxon>Craniata</taxon>
        <taxon>Vertebrata</taxon>
        <taxon>Euteleostomi</taxon>
        <taxon>Actinopterygii</taxon>
        <taxon>Neopterygii</taxon>
        <taxon>Teleostei</taxon>
        <taxon>Anguilliformes</taxon>
        <taxon>Anguillidae</taxon>
        <taxon>Anguilla</taxon>
    </lineage>
</organism>
<dbReference type="EMBL" id="GBXM01005465">
    <property type="protein sequence ID" value="JAI03113.1"/>
    <property type="molecule type" value="Transcribed_RNA"/>
</dbReference>
<proteinExistence type="predicted"/>
<sequence>MNKNYELVCLYKCHHPFFSPLLICILQYLASAVVILGSLGEKSRETWINKFWVMQSKSHQQSVLVFRILLIKHVLNR</sequence>
<reference evidence="2" key="2">
    <citation type="journal article" date="2015" name="Fish Shellfish Immunol.">
        <title>Early steps in the European eel (Anguilla anguilla)-Vibrio vulnificus interaction in the gills: Role of the RtxA13 toxin.</title>
        <authorList>
            <person name="Callol A."/>
            <person name="Pajuelo D."/>
            <person name="Ebbesson L."/>
            <person name="Teles M."/>
            <person name="MacKenzie S."/>
            <person name="Amaro C."/>
        </authorList>
    </citation>
    <scope>NUCLEOTIDE SEQUENCE</scope>
</reference>
<keyword evidence="1" id="KW-0472">Membrane</keyword>
<dbReference type="AlphaFoldDB" id="A0A0E9XK52"/>